<gene>
    <name evidence="2" type="ORF">FJM51_06825</name>
</gene>
<dbReference type="AlphaFoldDB" id="A0A501WQT2"/>
<keyword evidence="1" id="KW-0732">Signal</keyword>
<evidence type="ECO:0000313" key="3">
    <source>
        <dbReference type="Proteomes" id="UP000319255"/>
    </source>
</evidence>
<name>A0A501WQT2_9RHOB</name>
<dbReference type="EMBL" id="VFRP01000004">
    <property type="protein sequence ID" value="TPE52133.1"/>
    <property type="molecule type" value="Genomic_DNA"/>
</dbReference>
<reference evidence="2 3" key="1">
    <citation type="submission" date="2019-06" db="EMBL/GenBank/DDBJ databases">
        <title>A novel bacterium of genus Amaricoccus, isolated from marine sediment.</title>
        <authorList>
            <person name="Huang H."/>
            <person name="Mo K."/>
            <person name="Hu Y."/>
        </authorList>
    </citation>
    <scope>NUCLEOTIDE SEQUENCE [LARGE SCALE GENOMIC DNA]</scope>
    <source>
        <strain evidence="2 3">HB172011</strain>
    </source>
</reference>
<dbReference type="Proteomes" id="UP000319255">
    <property type="component" value="Unassembled WGS sequence"/>
</dbReference>
<proteinExistence type="predicted"/>
<protein>
    <recommendedName>
        <fullName evidence="4">MSP domain-containing protein</fullName>
    </recommendedName>
</protein>
<dbReference type="OrthoDB" id="5343781at2"/>
<comment type="caution">
    <text evidence="2">The sequence shown here is derived from an EMBL/GenBank/DDBJ whole genome shotgun (WGS) entry which is preliminary data.</text>
</comment>
<evidence type="ECO:0000256" key="1">
    <source>
        <dbReference type="SAM" id="SignalP"/>
    </source>
</evidence>
<keyword evidence="3" id="KW-1185">Reference proteome</keyword>
<accession>A0A501WQT2</accession>
<evidence type="ECO:0000313" key="2">
    <source>
        <dbReference type="EMBL" id="TPE52133.1"/>
    </source>
</evidence>
<feature type="signal peptide" evidence="1">
    <location>
        <begin position="1"/>
        <end position="27"/>
    </location>
</feature>
<feature type="chain" id="PRO_5021332710" description="MSP domain-containing protein" evidence="1">
    <location>
        <begin position="28"/>
        <end position="154"/>
    </location>
</feature>
<organism evidence="2 3">
    <name type="scientific">Amaricoccus solimangrovi</name>
    <dbReference type="NCBI Taxonomy" id="2589815"/>
    <lineage>
        <taxon>Bacteria</taxon>
        <taxon>Pseudomonadati</taxon>
        <taxon>Pseudomonadota</taxon>
        <taxon>Alphaproteobacteria</taxon>
        <taxon>Rhodobacterales</taxon>
        <taxon>Paracoccaceae</taxon>
        <taxon>Amaricoccus</taxon>
    </lineage>
</organism>
<sequence length="154" mass="16860">MEERRMSFLRIALASALALGAGQMALAQNRVLEIGPAGLMERSNRTDLDPVELTAGAMKSAGTYELNAGGYYRIDVKSDGTAETAVEGPDLFRNVWVNEVVINDIEIRPLGLDSIEFDDEGEARISFIAITPGQYHLRIRGTTGETQRATFIIK</sequence>
<evidence type="ECO:0008006" key="4">
    <source>
        <dbReference type="Google" id="ProtNLM"/>
    </source>
</evidence>